<keyword evidence="2" id="KW-0966">Cell projection</keyword>
<comment type="caution">
    <text evidence="2">The sequence shown here is derived from an EMBL/GenBank/DDBJ whole genome shotgun (WGS) entry which is preliminary data.</text>
</comment>
<dbReference type="Proteomes" id="UP001209681">
    <property type="component" value="Unassembled WGS sequence"/>
</dbReference>
<keyword evidence="2" id="KW-0282">Flagellum</keyword>
<organism evidence="2 3">
    <name type="scientific">Desulfobotulus pelophilus</name>
    <dbReference type="NCBI Taxonomy" id="2823377"/>
    <lineage>
        <taxon>Bacteria</taxon>
        <taxon>Pseudomonadati</taxon>
        <taxon>Thermodesulfobacteriota</taxon>
        <taxon>Desulfobacteria</taxon>
        <taxon>Desulfobacterales</taxon>
        <taxon>Desulfobacteraceae</taxon>
        <taxon>Desulfobotulus</taxon>
    </lineage>
</organism>
<keyword evidence="2" id="KW-0969">Cilium</keyword>
<dbReference type="InterPro" id="IPR021136">
    <property type="entry name" value="Flagellar_hook_control-like_C"/>
</dbReference>
<keyword evidence="3" id="KW-1185">Reference proteome</keyword>
<feature type="domain" description="Flagellar hook-length control protein-like C-terminal" evidence="1">
    <location>
        <begin position="246"/>
        <end position="309"/>
    </location>
</feature>
<protein>
    <submittedName>
        <fullName evidence="2">Flagellar hook-length control protein FliK</fullName>
    </submittedName>
</protein>
<evidence type="ECO:0000313" key="2">
    <source>
        <dbReference type="EMBL" id="MCW7752370.1"/>
    </source>
</evidence>
<dbReference type="Pfam" id="PF02120">
    <property type="entry name" value="Flg_hook"/>
    <property type="match status" value="1"/>
</dbReference>
<reference evidence="2 3" key="1">
    <citation type="submission" date="2022-11" db="EMBL/GenBank/DDBJ databases">
        <title>Desulfobotulus tamanensis H1 sp. nov. - anaerobic, alkaliphilic, sulphate reducing bacterium isolated from terrestrial mud volcano.</title>
        <authorList>
            <person name="Frolova A."/>
            <person name="Merkel A.Y."/>
            <person name="Slobodkin A.I."/>
        </authorList>
    </citation>
    <scope>NUCLEOTIDE SEQUENCE [LARGE SCALE GENOMIC DNA]</scope>
    <source>
        <strain evidence="2 3">H1</strain>
    </source>
</reference>
<sequence>MSFSVSLSSLTGFREQSRLEKLLQPGARIRARVTAALGDGRIRLAFGGQSLLLRPEKPLAEGTLLELRVHATPKGPVLEIVTDASPSERIASPSQPAPSFSSQSTGSFGRMLQLLAFLGQRSGSVTSGGERMSFLLPRIPMNADPLEIRNLLRDLVRLLFHDPVPSQGLRSGTVVREMPFFFSLETLAEKEGGVEGRQLVEEFRESLAKNLVEQNRIYIPLPLGLDSLFLLGRFYMDLGDGGRGETGSRILRAGLSLDLESLGRIRADALLLGKDLQLGFGAEAQDILALFENGMPDLMQRLQSLGFHVLPVRYHVLDERGKEEEEESRAQGGCGIIV</sequence>
<proteinExistence type="predicted"/>
<accession>A0ABT3N4I7</accession>
<evidence type="ECO:0000313" key="3">
    <source>
        <dbReference type="Proteomes" id="UP001209681"/>
    </source>
</evidence>
<evidence type="ECO:0000259" key="1">
    <source>
        <dbReference type="Pfam" id="PF02120"/>
    </source>
</evidence>
<dbReference type="RefSeq" id="WP_265423242.1">
    <property type="nucleotide sequence ID" value="NZ_JAPFPW010000001.1"/>
</dbReference>
<dbReference type="EMBL" id="JAPFPW010000001">
    <property type="protein sequence ID" value="MCW7752370.1"/>
    <property type="molecule type" value="Genomic_DNA"/>
</dbReference>
<gene>
    <name evidence="2" type="ORF">OOT00_00020</name>
</gene>
<name>A0ABT3N4I7_9BACT</name>